<protein>
    <submittedName>
        <fullName evidence="3">DUF397 domain-containing protein</fullName>
    </submittedName>
</protein>
<evidence type="ECO:0000313" key="4">
    <source>
        <dbReference type="Proteomes" id="UP000530234"/>
    </source>
</evidence>
<evidence type="ECO:0000313" key="3">
    <source>
        <dbReference type="EMBL" id="MBB0231120.1"/>
    </source>
</evidence>
<evidence type="ECO:0000256" key="1">
    <source>
        <dbReference type="SAM" id="MobiDB-lite"/>
    </source>
</evidence>
<dbReference type="Proteomes" id="UP000530234">
    <property type="component" value="Unassembled WGS sequence"/>
</dbReference>
<feature type="region of interest" description="Disordered" evidence="1">
    <location>
        <begin position="1"/>
        <end position="29"/>
    </location>
</feature>
<gene>
    <name evidence="3" type="ORF">FOE67_16765</name>
</gene>
<sequence length="79" mass="8158">MAIQQGQQGRQDPTRRWIKSSHSGGNGACVEVLSPATSALLVRDSKTPGGPRLAFPAASWTAFVDTVPGAGTPGAPDRD</sequence>
<name>A0A7W3T547_9ACTN</name>
<proteinExistence type="predicted"/>
<feature type="domain" description="DUF397" evidence="2">
    <location>
        <begin position="16"/>
        <end position="67"/>
    </location>
</feature>
<dbReference type="RefSeq" id="WP_182665191.1">
    <property type="nucleotide sequence ID" value="NZ_VKHS01000432.1"/>
</dbReference>
<organism evidence="3 4">
    <name type="scientific">Streptomyces calidiresistens</name>
    <dbReference type="NCBI Taxonomy" id="1485586"/>
    <lineage>
        <taxon>Bacteria</taxon>
        <taxon>Bacillati</taxon>
        <taxon>Actinomycetota</taxon>
        <taxon>Actinomycetes</taxon>
        <taxon>Kitasatosporales</taxon>
        <taxon>Streptomycetaceae</taxon>
        <taxon>Streptomyces</taxon>
    </lineage>
</organism>
<reference evidence="4" key="1">
    <citation type="submission" date="2019-10" db="EMBL/GenBank/DDBJ databases">
        <title>Streptomyces sp. nov., a novel actinobacterium isolated from alkaline environment.</title>
        <authorList>
            <person name="Golinska P."/>
        </authorList>
    </citation>
    <scope>NUCLEOTIDE SEQUENCE [LARGE SCALE GENOMIC DNA]</scope>
    <source>
        <strain evidence="4">DSM 42108</strain>
    </source>
</reference>
<accession>A0A7W3T547</accession>
<dbReference type="AlphaFoldDB" id="A0A7W3T547"/>
<feature type="compositionally biased region" description="Polar residues" evidence="1">
    <location>
        <begin position="1"/>
        <end position="11"/>
    </location>
</feature>
<comment type="caution">
    <text evidence="3">The sequence shown here is derived from an EMBL/GenBank/DDBJ whole genome shotgun (WGS) entry which is preliminary data.</text>
</comment>
<keyword evidence="4" id="KW-1185">Reference proteome</keyword>
<dbReference type="InterPro" id="IPR007278">
    <property type="entry name" value="DUF397"/>
</dbReference>
<evidence type="ECO:0000259" key="2">
    <source>
        <dbReference type="Pfam" id="PF04149"/>
    </source>
</evidence>
<dbReference type="EMBL" id="VKHS01000432">
    <property type="protein sequence ID" value="MBB0231120.1"/>
    <property type="molecule type" value="Genomic_DNA"/>
</dbReference>
<dbReference type="Pfam" id="PF04149">
    <property type="entry name" value="DUF397"/>
    <property type="match status" value="1"/>
</dbReference>